<keyword evidence="2" id="KW-1185">Reference proteome</keyword>
<dbReference type="EMBL" id="JARBHB010000001">
    <property type="protein sequence ID" value="KAJ8896110.1"/>
    <property type="molecule type" value="Genomic_DNA"/>
</dbReference>
<sequence>MASCVYVGHKWLTNSWLTTCGLLTAGQKQKARSGPLVVNLRAALVQPEVARSWLTYKELCVRNNGVHENKAARAINPSHTRQENGITNEQHIATPSTNQHSVTGCFLLNYLKQEIAVWMGSPFQEGKDRIHAVLCKCKKAKDNAKPLDLERRRGEGLKPTVEEYCLQTFDQGQAMSFYILLPLTAIWDQQDWCSYCVLQKILYWLPIDQAAGWQVSYQAMIGERRVDMLLLSDAILLAPLCSATAVKTPHYLSERLDCSPPTTASLDSIPGRDTPGFSQVGIVPDDVAGQWVFLGDLPFPLPLHSGAAPFSPHCTLIGSQDLVSYPGRVKKRMSNDKLIAKVHVFEVNVSPNNKANFAGQVVFQNASIQNHFRDWIVLIVMLVICLPTNHGRILKSSHRVDLFVKNRWPCYTILDCYEPKPPNTQLPAAKPAAICEQEPKYLDDRSQELVVSDPAGATTAKFTVAH</sequence>
<dbReference type="Proteomes" id="UP001159363">
    <property type="component" value="Chromosome 1"/>
</dbReference>
<reference evidence="1 2" key="1">
    <citation type="submission" date="2023-02" db="EMBL/GenBank/DDBJ databases">
        <title>LHISI_Scaffold_Assembly.</title>
        <authorList>
            <person name="Stuart O.P."/>
            <person name="Cleave R."/>
            <person name="Magrath M.J.L."/>
            <person name="Mikheyev A.S."/>
        </authorList>
    </citation>
    <scope>NUCLEOTIDE SEQUENCE [LARGE SCALE GENOMIC DNA]</scope>
    <source>
        <strain evidence="1">Daus_M_001</strain>
        <tissue evidence="1">Leg muscle</tissue>
    </source>
</reference>
<gene>
    <name evidence="1" type="ORF">PR048_001452</name>
</gene>
<evidence type="ECO:0000313" key="2">
    <source>
        <dbReference type="Proteomes" id="UP001159363"/>
    </source>
</evidence>
<protein>
    <submittedName>
        <fullName evidence="1">Uncharacterized protein</fullName>
    </submittedName>
</protein>
<evidence type="ECO:0000313" key="1">
    <source>
        <dbReference type="EMBL" id="KAJ8896110.1"/>
    </source>
</evidence>
<organism evidence="1 2">
    <name type="scientific">Dryococelus australis</name>
    <dbReference type="NCBI Taxonomy" id="614101"/>
    <lineage>
        <taxon>Eukaryota</taxon>
        <taxon>Metazoa</taxon>
        <taxon>Ecdysozoa</taxon>
        <taxon>Arthropoda</taxon>
        <taxon>Hexapoda</taxon>
        <taxon>Insecta</taxon>
        <taxon>Pterygota</taxon>
        <taxon>Neoptera</taxon>
        <taxon>Polyneoptera</taxon>
        <taxon>Phasmatodea</taxon>
        <taxon>Verophasmatodea</taxon>
        <taxon>Anareolatae</taxon>
        <taxon>Phasmatidae</taxon>
        <taxon>Eurycanthinae</taxon>
        <taxon>Dryococelus</taxon>
    </lineage>
</organism>
<accession>A0ABQ9IIW0</accession>
<comment type="caution">
    <text evidence="1">The sequence shown here is derived from an EMBL/GenBank/DDBJ whole genome shotgun (WGS) entry which is preliminary data.</text>
</comment>
<name>A0ABQ9IIW0_9NEOP</name>
<proteinExistence type="predicted"/>